<proteinExistence type="predicted"/>
<dbReference type="Pfam" id="PF01425">
    <property type="entry name" value="Amidase"/>
    <property type="match status" value="1"/>
</dbReference>
<evidence type="ECO:0000313" key="2">
    <source>
        <dbReference type="EMBL" id="RUO36162.1"/>
    </source>
</evidence>
<reference evidence="3" key="1">
    <citation type="journal article" date="2018" name="Front. Microbiol.">
        <title>Genome-Based Analysis Reveals the Taxonomy and Diversity of the Family Idiomarinaceae.</title>
        <authorList>
            <person name="Liu Y."/>
            <person name="Lai Q."/>
            <person name="Shao Z."/>
        </authorList>
    </citation>
    <scope>NUCLEOTIDE SEQUENCE [LARGE SCALE GENOMIC DNA]</scope>
    <source>
        <strain evidence="3">AIS</strain>
    </source>
</reference>
<dbReference type="PANTHER" id="PTHR42678:SF34">
    <property type="entry name" value="OS04G0183300 PROTEIN"/>
    <property type="match status" value="1"/>
</dbReference>
<dbReference type="EMBL" id="PIPP01000004">
    <property type="protein sequence ID" value="RUO36162.1"/>
    <property type="molecule type" value="Genomic_DNA"/>
</dbReference>
<dbReference type="InterPro" id="IPR036928">
    <property type="entry name" value="AS_sf"/>
</dbReference>
<evidence type="ECO:0000313" key="3">
    <source>
        <dbReference type="Proteomes" id="UP000286934"/>
    </source>
</evidence>
<evidence type="ECO:0000259" key="1">
    <source>
        <dbReference type="Pfam" id="PF01425"/>
    </source>
</evidence>
<accession>A0A432WQS8</accession>
<dbReference type="PROSITE" id="PS51257">
    <property type="entry name" value="PROKAR_LIPOPROTEIN"/>
    <property type="match status" value="1"/>
</dbReference>
<dbReference type="SUPFAM" id="SSF75304">
    <property type="entry name" value="Amidase signature (AS) enzymes"/>
    <property type="match status" value="1"/>
</dbReference>
<dbReference type="Proteomes" id="UP000286934">
    <property type="component" value="Unassembled WGS sequence"/>
</dbReference>
<protein>
    <submittedName>
        <fullName evidence="2">Amidase</fullName>
    </submittedName>
</protein>
<dbReference type="AlphaFoldDB" id="A0A432WQS8"/>
<name>A0A432WQS8_9GAMM</name>
<comment type="caution">
    <text evidence="2">The sequence shown here is derived from an EMBL/GenBank/DDBJ whole genome shotgun (WGS) entry which is preliminary data.</text>
</comment>
<feature type="domain" description="Amidase" evidence="1">
    <location>
        <begin position="69"/>
        <end position="507"/>
    </location>
</feature>
<dbReference type="InterPro" id="IPR023631">
    <property type="entry name" value="Amidase_dom"/>
</dbReference>
<keyword evidence="3" id="KW-1185">Reference proteome</keyword>
<sequence length="533" mass="56684">MPIIEKEEEEYTVKSAIQLLIGASILSLTALLSGCSQEPEGIEPADPAWTSAANVQQQFEDGSLTSVALVEHYLEEIERNNHQGHDIRAIIEVNPKALEIAAELDRERELGVIRGPLHGMPVVLKANIATADDMATTAGASVMAGFITAEDAFHVQQLRNAGAVILGKANLSEWANFRGANSISGWSGIGGQTRNPHVLTHNPCGSSAGSGAAVAADFSLLAVGTETDGSIMCPASVNGVVGVKPTRSSVSGHGIIPIAAAQDIAGPMARHVYDTALLLDAMATPEAKTRFGTSLASAAQSEFQGETIVLVRAYDERFTGVQEMTDRVADAIREQGINVIEVMEWNLPNQLYADELEVLVYEFQRDLNNWLADFDAPAADMQAVIDYNLANEDTELALFGQEYFEQAIAIDLDTDSESYQNALANSRQLAEQHLNRYLVDLGASAIVMPSYGPAWPTPPLEGPGYSFGTSTAAAVSGYPSITLPAGAEGPLPLGLSIVGMPWSEAQLFSLASLLEAEVGGFKQPAFLSSLEEN</sequence>
<dbReference type="Gene3D" id="3.90.1300.10">
    <property type="entry name" value="Amidase signature (AS) domain"/>
    <property type="match status" value="1"/>
</dbReference>
<gene>
    <name evidence="2" type="ORF">CWE13_09845</name>
</gene>
<organism evidence="2 3">
    <name type="scientific">Aliidiomarina shirensis</name>
    <dbReference type="NCBI Taxonomy" id="1048642"/>
    <lineage>
        <taxon>Bacteria</taxon>
        <taxon>Pseudomonadati</taxon>
        <taxon>Pseudomonadota</taxon>
        <taxon>Gammaproteobacteria</taxon>
        <taxon>Alteromonadales</taxon>
        <taxon>Idiomarinaceae</taxon>
        <taxon>Aliidiomarina</taxon>
    </lineage>
</organism>
<dbReference type="PANTHER" id="PTHR42678">
    <property type="entry name" value="AMIDASE"/>
    <property type="match status" value="1"/>
</dbReference>
<dbReference type="OrthoDB" id="9811471at2"/>